<sequence length="63" mass="7967">MRKWWSQIKYQGDFFEKIKWHPQDHAYYLYARYIWSPIKQAYQVENLYDQKIEVDMTVPEILH</sequence>
<protein>
    <submittedName>
        <fullName evidence="1">Uncharacterized protein</fullName>
    </submittedName>
</protein>
<geneLocation type="plasmid" evidence="1">
    <name>pRGFK0946</name>
</geneLocation>
<keyword evidence="1" id="KW-0614">Plasmid</keyword>
<evidence type="ECO:0000313" key="1">
    <source>
        <dbReference type="EMBL" id="CRY96149.1"/>
    </source>
</evidence>
<dbReference type="AlphaFoldDB" id="A0A0H5Q403"/>
<proteinExistence type="predicted"/>
<dbReference type="EMBL" id="LN853543">
    <property type="protein sequence ID" value="CRY96149.1"/>
    <property type="molecule type" value="Genomic_DNA"/>
</dbReference>
<reference evidence="1" key="2">
    <citation type="submission" date="2015-07" db="EMBL/GenBank/DDBJ databases">
        <title>Plasmids, circular viruses and viroids from rat gut.</title>
        <authorList>
            <person name="Jorgensen T.J."/>
            <person name="Hansen M.A."/>
            <person name="Xu Z."/>
            <person name="Tabak M.A."/>
            <person name="Sorensen S.J."/>
            <person name="Hansen L.H."/>
        </authorList>
    </citation>
    <scope>NUCLEOTIDE SEQUENCE</scope>
    <source>
        <plasmid evidence="1">pRGFK0946</plasmid>
    </source>
</reference>
<reference evidence="1" key="1">
    <citation type="submission" date="2015-06" db="EMBL/GenBank/DDBJ databases">
        <authorList>
            <person name="Joergensen T."/>
        </authorList>
    </citation>
    <scope>NUCLEOTIDE SEQUENCE</scope>
    <source>
        <plasmid evidence="1">pRGFK0946</plasmid>
    </source>
</reference>
<organism evidence="1">
    <name type="scientific">uncultured prokaryote</name>
    <dbReference type="NCBI Taxonomy" id="198431"/>
    <lineage>
        <taxon>unclassified sequences</taxon>
        <taxon>environmental samples</taxon>
    </lineage>
</organism>
<accession>A0A0H5Q403</accession>
<name>A0A0H5Q403_9ZZZZ</name>